<proteinExistence type="predicted"/>
<accession>A0A368FHX2</accession>
<organism evidence="1 2">
    <name type="scientific">Ancylostoma caninum</name>
    <name type="common">Dog hookworm</name>
    <dbReference type="NCBI Taxonomy" id="29170"/>
    <lineage>
        <taxon>Eukaryota</taxon>
        <taxon>Metazoa</taxon>
        <taxon>Ecdysozoa</taxon>
        <taxon>Nematoda</taxon>
        <taxon>Chromadorea</taxon>
        <taxon>Rhabditida</taxon>
        <taxon>Rhabditina</taxon>
        <taxon>Rhabditomorpha</taxon>
        <taxon>Strongyloidea</taxon>
        <taxon>Ancylostomatidae</taxon>
        <taxon>Ancylostomatinae</taxon>
        <taxon>Ancylostoma</taxon>
    </lineage>
</organism>
<keyword evidence="2" id="KW-1185">Reference proteome</keyword>
<dbReference type="EMBL" id="JOJR01001544">
    <property type="protein sequence ID" value="RCN30490.1"/>
    <property type="molecule type" value="Genomic_DNA"/>
</dbReference>
<comment type="caution">
    <text evidence="1">The sequence shown here is derived from an EMBL/GenBank/DDBJ whole genome shotgun (WGS) entry which is preliminary data.</text>
</comment>
<evidence type="ECO:0000313" key="1">
    <source>
        <dbReference type="EMBL" id="RCN30490.1"/>
    </source>
</evidence>
<gene>
    <name evidence="1" type="ORF">ANCCAN_23743</name>
</gene>
<reference evidence="1 2" key="1">
    <citation type="submission" date="2014-10" db="EMBL/GenBank/DDBJ databases">
        <title>Draft genome of the hookworm Ancylostoma caninum.</title>
        <authorList>
            <person name="Mitreva M."/>
        </authorList>
    </citation>
    <scope>NUCLEOTIDE SEQUENCE [LARGE SCALE GENOMIC DNA]</scope>
    <source>
        <strain evidence="1 2">Baltimore</strain>
    </source>
</reference>
<protein>
    <submittedName>
        <fullName evidence="1">Uncharacterized protein</fullName>
    </submittedName>
</protein>
<dbReference type="STRING" id="29170.A0A368FHX2"/>
<evidence type="ECO:0000313" key="2">
    <source>
        <dbReference type="Proteomes" id="UP000252519"/>
    </source>
</evidence>
<dbReference type="PROSITE" id="PS51257">
    <property type="entry name" value="PROKAR_LIPOPROTEIN"/>
    <property type="match status" value="1"/>
</dbReference>
<sequence>MKIHENTARQPVTRECRMFPIMMTCLSSACNERSRSISPETPPRARRVLTRVASLPAGVARGKVGEFVAKHERGIPNPAVGRDRPVRIVRQYAMVDKGT</sequence>
<name>A0A368FHX2_ANCCA</name>
<dbReference type="Proteomes" id="UP000252519">
    <property type="component" value="Unassembled WGS sequence"/>
</dbReference>
<dbReference type="OrthoDB" id="5888625at2759"/>
<dbReference type="AlphaFoldDB" id="A0A368FHX2"/>